<evidence type="ECO:0000313" key="2">
    <source>
        <dbReference type="EMBL" id="SLN34968.1"/>
    </source>
</evidence>
<dbReference type="SUPFAM" id="SSF55073">
    <property type="entry name" value="Nucleotide cyclase"/>
    <property type="match status" value="1"/>
</dbReference>
<dbReference type="EMBL" id="FWFO01000001">
    <property type="protein sequence ID" value="SLN34968.1"/>
    <property type="molecule type" value="Genomic_DNA"/>
</dbReference>
<dbReference type="Proteomes" id="UP000193077">
    <property type="component" value="Unassembled WGS sequence"/>
</dbReference>
<proteinExistence type="predicted"/>
<keyword evidence="2" id="KW-0560">Oxidoreductase</keyword>
<keyword evidence="2" id="KW-0575">Peroxidase</keyword>
<organism evidence="2 3">
    <name type="scientific">Falsiruegeria litorea R37</name>
    <dbReference type="NCBI Taxonomy" id="1200284"/>
    <lineage>
        <taxon>Bacteria</taxon>
        <taxon>Pseudomonadati</taxon>
        <taxon>Pseudomonadota</taxon>
        <taxon>Alphaproteobacteria</taxon>
        <taxon>Rhodobacterales</taxon>
        <taxon>Roseobacteraceae</taxon>
        <taxon>Falsiruegeria</taxon>
    </lineage>
</organism>
<dbReference type="PANTHER" id="PTHR43433:SF5">
    <property type="entry name" value="AB HYDROLASE-1 DOMAIN-CONTAINING PROTEIN"/>
    <property type="match status" value="1"/>
</dbReference>
<accession>A0A1Y5S8M5</accession>
<dbReference type="EC" id="1.11.1.-" evidence="2"/>
<dbReference type="GO" id="GO:0004016">
    <property type="term" value="F:adenylate cyclase activity"/>
    <property type="evidence" value="ECO:0007669"/>
    <property type="project" value="UniProtKB-ARBA"/>
</dbReference>
<dbReference type="InterPro" id="IPR029787">
    <property type="entry name" value="Nucleotide_cyclase"/>
</dbReference>
<evidence type="ECO:0000259" key="1">
    <source>
        <dbReference type="PROSITE" id="PS50125"/>
    </source>
</evidence>
<dbReference type="SUPFAM" id="SSF53474">
    <property type="entry name" value="alpha/beta-Hydrolases"/>
    <property type="match status" value="1"/>
</dbReference>
<name>A0A1Y5S8M5_9RHOB</name>
<dbReference type="InterPro" id="IPR000073">
    <property type="entry name" value="AB_hydrolase_1"/>
</dbReference>
<dbReference type="Pfam" id="PF00561">
    <property type="entry name" value="Abhydrolase_1"/>
    <property type="match status" value="1"/>
</dbReference>
<dbReference type="CDD" id="cd07302">
    <property type="entry name" value="CHD"/>
    <property type="match status" value="1"/>
</dbReference>
<sequence length="455" mass="50577">MADMAGYSRLIEADEDGVLARQRSYRKTLIDPTIAEAHGRIVKTTGDGMMVEFSSPRAAVTCALAIQSGMIKHEESEPHDTRIQYRIGINIGDVVDEDGDLFGDDINVAARLEQMAEPGGVCLSDALHQLVHSHLDVAFADLGSQSVKNISRPIRVWQWTPIERQRYSDARELSRSQQIEFCVAPDGVQLAYARVGTGSPVLKMPNWLNHLEYDWYDPIRGPMLQDMARAHQFIRFDQRGNGLSDWEAEDISEDAMAMDIETVVNATGLERFAVFAVSQGCAFAVRYAAAHPERVRCMVMYGGYARGSLRRGKPDQEALHAATTDVIRAGWGSVTPAFRHMFTEMMMPSASATQKEGFDELQRVASSPENAARVNDMNARCDVSDLARQLQVPVLVLHAEGDKRVPVEEGRRLAALIPGARFQTLPGDNHMLLPGTPAYDSFSRSFREFMAEHHD</sequence>
<dbReference type="PROSITE" id="PS50125">
    <property type="entry name" value="GUANYLATE_CYCLASE_2"/>
    <property type="match status" value="1"/>
</dbReference>
<dbReference type="AlphaFoldDB" id="A0A1Y5S8M5"/>
<dbReference type="Gene3D" id="3.40.50.1820">
    <property type="entry name" value="alpha/beta hydrolase"/>
    <property type="match status" value="1"/>
</dbReference>
<dbReference type="PANTHER" id="PTHR43433">
    <property type="entry name" value="HYDROLASE, ALPHA/BETA FOLD FAMILY PROTEIN"/>
    <property type="match status" value="1"/>
</dbReference>
<reference evidence="2 3" key="1">
    <citation type="submission" date="2017-03" db="EMBL/GenBank/DDBJ databases">
        <authorList>
            <person name="Afonso C.L."/>
            <person name="Miller P.J."/>
            <person name="Scott M.A."/>
            <person name="Spackman E."/>
            <person name="Goraichik I."/>
            <person name="Dimitrov K.M."/>
            <person name="Suarez D.L."/>
            <person name="Swayne D.E."/>
        </authorList>
    </citation>
    <scope>NUCLEOTIDE SEQUENCE [LARGE SCALE GENOMIC DNA]</scope>
    <source>
        <strain evidence="2 3">CECT 7639</strain>
    </source>
</reference>
<feature type="domain" description="Guanylate cyclase" evidence="1">
    <location>
        <begin position="1"/>
        <end position="113"/>
    </location>
</feature>
<dbReference type="InterPro" id="IPR050471">
    <property type="entry name" value="AB_hydrolase"/>
</dbReference>
<keyword evidence="3" id="KW-1185">Reference proteome</keyword>
<dbReference type="GO" id="GO:0009190">
    <property type="term" value="P:cyclic nucleotide biosynthetic process"/>
    <property type="evidence" value="ECO:0007669"/>
    <property type="project" value="InterPro"/>
</dbReference>
<dbReference type="Pfam" id="PF00211">
    <property type="entry name" value="Guanylate_cyc"/>
    <property type="match status" value="1"/>
</dbReference>
<protein>
    <submittedName>
        <fullName evidence="2">Non-heme bromoperoxidase BPO-A1</fullName>
        <ecNumber evidence="2">1.11.1.-</ecNumber>
    </submittedName>
</protein>
<dbReference type="InterPro" id="IPR001054">
    <property type="entry name" value="A/G_cyclase"/>
</dbReference>
<dbReference type="GO" id="GO:0035556">
    <property type="term" value="P:intracellular signal transduction"/>
    <property type="evidence" value="ECO:0007669"/>
    <property type="project" value="InterPro"/>
</dbReference>
<dbReference type="GO" id="GO:0004601">
    <property type="term" value="F:peroxidase activity"/>
    <property type="evidence" value="ECO:0007669"/>
    <property type="project" value="UniProtKB-KW"/>
</dbReference>
<evidence type="ECO:0000313" key="3">
    <source>
        <dbReference type="Proteomes" id="UP000193077"/>
    </source>
</evidence>
<dbReference type="InterPro" id="IPR029058">
    <property type="entry name" value="AB_hydrolase_fold"/>
</dbReference>
<gene>
    <name evidence="2" type="ORF">TRL7639_01624</name>
</gene>
<dbReference type="Gene3D" id="3.30.70.1230">
    <property type="entry name" value="Nucleotide cyclase"/>
    <property type="match status" value="1"/>
</dbReference>